<comment type="subcellular location">
    <subcellularLocation>
        <location evidence="1 6">Nucleus</location>
    </subcellularLocation>
</comment>
<keyword evidence="4 6" id="KW-0539">Nucleus</keyword>
<comment type="caution">
    <text evidence="9">The sequence shown here is derived from an EMBL/GenBank/DDBJ whole genome shotgun (WGS) entry which is preliminary data.</text>
</comment>
<reference evidence="9 10" key="1">
    <citation type="journal article" date="2018" name="Nat. Ecol. Evol.">
        <title>Shark genomes provide insights into elasmobranch evolution and the origin of vertebrates.</title>
        <authorList>
            <person name="Hara Y"/>
            <person name="Yamaguchi K"/>
            <person name="Onimaru K"/>
            <person name="Kadota M"/>
            <person name="Koyanagi M"/>
            <person name="Keeley SD"/>
            <person name="Tatsumi K"/>
            <person name="Tanaka K"/>
            <person name="Motone F"/>
            <person name="Kageyama Y"/>
            <person name="Nozu R"/>
            <person name="Adachi N"/>
            <person name="Nishimura O"/>
            <person name="Nakagawa R"/>
            <person name="Tanegashima C"/>
            <person name="Kiyatake I"/>
            <person name="Matsumoto R"/>
            <person name="Murakumo K"/>
            <person name="Nishida K"/>
            <person name="Terakita A"/>
            <person name="Kuratani S"/>
            <person name="Sato K"/>
            <person name="Hyodo S Kuraku.S."/>
        </authorList>
    </citation>
    <scope>NUCLEOTIDE SEQUENCE [LARGE SCALE GENOMIC DNA]</scope>
</reference>
<dbReference type="GO" id="GO:0000811">
    <property type="term" value="C:GINS complex"/>
    <property type="evidence" value="ECO:0007669"/>
    <property type="project" value="UniProtKB-UniRule"/>
</dbReference>
<comment type="subunit">
    <text evidence="6">Component of the GINS complex.</text>
</comment>
<dbReference type="OrthoDB" id="10251744at2759"/>
<dbReference type="Proteomes" id="UP000287033">
    <property type="component" value="Unassembled WGS sequence"/>
</dbReference>
<keyword evidence="3 6" id="KW-0235">DNA replication</keyword>
<dbReference type="AlphaFoldDB" id="A0A401S7Q9"/>
<keyword evidence="10" id="KW-1185">Reference proteome</keyword>
<dbReference type="InterPro" id="IPR038437">
    <property type="entry name" value="GINS_Psf3_sf"/>
</dbReference>
<comment type="similarity">
    <text evidence="2 6">Belongs to the GINS3/PSF3 family.</text>
</comment>
<evidence type="ECO:0000256" key="5">
    <source>
        <dbReference type="ARBA" id="ARBA00045258"/>
    </source>
</evidence>
<accession>A0A401S7Q9</accession>
<evidence type="ECO:0000313" key="9">
    <source>
        <dbReference type="EMBL" id="GCC26434.1"/>
    </source>
</evidence>
<dbReference type="OMA" id="IYKEGWR"/>
<feature type="domain" description="DNA replication complex GINS protein PSF3 N-terminal" evidence="8">
    <location>
        <begin position="20"/>
        <end position="72"/>
    </location>
</feature>
<dbReference type="SUPFAM" id="SSF160059">
    <property type="entry name" value="PriA/YqbF domain"/>
    <property type="match status" value="1"/>
</dbReference>
<dbReference type="GO" id="GO:1902975">
    <property type="term" value="P:mitotic DNA replication initiation"/>
    <property type="evidence" value="ECO:0007669"/>
    <property type="project" value="TreeGrafter"/>
</dbReference>
<dbReference type="EMBL" id="BEZZ01000124">
    <property type="protein sequence ID" value="GCC26434.1"/>
    <property type="molecule type" value="Genomic_DNA"/>
</dbReference>
<dbReference type="PANTHER" id="PTHR22768:SF0">
    <property type="entry name" value="DNA REPLICATION COMPLEX GINS PROTEIN PSF3"/>
    <property type="match status" value="1"/>
</dbReference>
<protein>
    <recommendedName>
        <fullName evidence="6">DNA replication complex GINS protein PSF3</fullName>
    </recommendedName>
</protein>
<dbReference type="SUPFAM" id="SSF158573">
    <property type="entry name" value="GINS helical bundle-like"/>
    <property type="match status" value="1"/>
</dbReference>
<comment type="function">
    <text evidence="6">The GINS complex plays an essential role in the initiation of DNA replication.</text>
</comment>
<evidence type="ECO:0000256" key="2">
    <source>
        <dbReference type="ARBA" id="ARBA00006343"/>
    </source>
</evidence>
<dbReference type="PANTHER" id="PTHR22768">
    <property type="entry name" value="DNA REPLICATION COMPLEX GINS PROTEIN PSF3"/>
    <property type="match status" value="1"/>
</dbReference>
<dbReference type="Gene3D" id="1.20.58.2050">
    <property type="match status" value="1"/>
</dbReference>
<dbReference type="CDD" id="cd21693">
    <property type="entry name" value="GINS_B_Psf3"/>
    <property type="match status" value="1"/>
</dbReference>
<dbReference type="InterPro" id="IPR021151">
    <property type="entry name" value="GINS_A"/>
</dbReference>
<dbReference type="CDD" id="cd11713">
    <property type="entry name" value="GINS_A_psf3"/>
    <property type="match status" value="1"/>
</dbReference>
<gene>
    <name evidence="9" type="ORF">chiPu_0004851</name>
</gene>
<evidence type="ECO:0000256" key="4">
    <source>
        <dbReference type="ARBA" id="ARBA00023242"/>
    </source>
</evidence>
<dbReference type="InterPro" id="IPR010492">
    <property type="entry name" value="GINS_Psf3"/>
</dbReference>
<evidence type="ECO:0000256" key="6">
    <source>
        <dbReference type="RuleBase" id="RU367161"/>
    </source>
</evidence>
<dbReference type="Pfam" id="PF05916">
    <property type="entry name" value="Sld5"/>
    <property type="match status" value="1"/>
</dbReference>
<dbReference type="InterPro" id="IPR036224">
    <property type="entry name" value="GINS_bundle-like_dom_sf"/>
</dbReference>
<dbReference type="Pfam" id="PF22466">
    <property type="entry name" value="PSF3_N"/>
    <property type="match status" value="1"/>
</dbReference>
<evidence type="ECO:0000259" key="8">
    <source>
        <dbReference type="Pfam" id="PF22466"/>
    </source>
</evidence>
<comment type="function">
    <text evidence="5">Required for correct functioning of the GINS complex, a complex that plays an essential role in the initiation of DNA replication, and progression of DNA replication forks. GINS complex is a core component of CDC45-MCM-GINS (CMG) helicase, the molecular machine that unwinds template DNA during replication, and around which the replisome is built.</text>
</comment>
<feature type="domain" description="GINS subunit" evidence="7">
    <location>
        <begin position="94"/>
        <end position="185"/>
    </location>
</feature>
<organism evidence="9 10">
    <name type="scientific">Chiloscyllium punctatum</name>
    <name type="common">Brownbanded bambooshark</name>
    <name type="synonym">Hemiscyllium punctatum</name>
    <dbReference type="NCBI Taxonomy" id="137246"/>
    <lineage>
        <taxon>Eukaryota</taxon>
        <taxon>Metazoa</taxon>
        <taxon>Chordata</taxon>
        <taxon>Craniata</taxon>
        <taxon>Vertebrata</taxon>
        <taxon>Chondrichthyes</taxon>
        <taxon>Elasmobranchii</taxon>
        <taxon>Galeomorphii</taxon>
        <taxon>Galeoidea</taxon>
        <taxon>Orectolobiformes</taxon>
        <taxon>Hemiscylliidae</taxon>
        <taxon>Chiloscyllium</taxon>
    </lineage>
</organism>
<dbReference type="InterPro" id="IPR055221">
    <property type="entry name" value="PSF3_N"/>
</dbReference>
<sequence>MPRAESYLPVPPGGLEENFFSLDDILMTQEKVPCRTLMLLPRLGFLDKSSEADLIPEGTKMELPLWMAKGLCDPKRRIISAGTPKVYQGSWRTIFSADAKVVDLHKLGPYYYAFGTQLLHFNNPENTEIAQTILQTFVTRFRRIMDSSQNAYNEDTSSLVAHLDELERELFQAGQRGLNEFQKWEKGQAEQITTSNLVQSYGKRKFADMEA</sequence>
<evidence type="ECO:0000259" key="7">
    <source>
        <dbReference type="Pfam" id="PF05916"/>
    </source>
</evidence>
<evidence type="ECO:0000313" key="10">
    <source>
        <dbReference type="Proteomes" id="UP000287033"/>
    </source>
</evidence>
<evidence type="ECO:0000256" key="3">
    <source>
        <dbReference type="ARBA" id="ARBA00022705"/>
    </source>
</evidence>
<dbReference type="STRING" id="137246.A0A401S7Q9"/>
<name>A0A401S7Q9_CHIPU</name>
<proteinExistence type="inferred from homology"/>
<evidence type="ECO:0000256" key="1">
    <source>
        <dbReference type="ARBA" id="ARBA00004123"/>
    </source>
</evidence>